<dbReference type="AlphaFoldDB" id="A0A9I9EKK6"/>
<dbReference type="PANTHER" id="PTHR43768:SF3">
    <property type="entry name" value="TREHALOSE 6-PHOSPHATE PHOSPHATASE"/>
    <property type="match status" value="1"/>
</dbReference>
<keyword evidence="3" id="KW-0378">Hydrolase</keyword>
<comment type="catalytic activity">
    <reaction evidence="1">
        <text>alpha,alpha-trehalose 6-phosphate + H2O = alpha,alpha-trehalose + phosphate</text>
        <dbReference type="Rhea" id="RHEA:23420"/>
        <dbReference type="ChEBI" id="CHEBI:15377"/>
        <dbReference type="ChEBI" id="CHEBI:16551"/>
        <dbReference type="ChEBI" id="CHEBI:43474"/>
        <dbReference type="ChEBI" id="CHEBI:58429"/>
        <dbReference type="EC" id="3.1.3.12"/>
    </reaction>
</comment>
<organism evidence="5">
    <name type="scientific">Cucumis melo</name>
    <name type="common">Muskmelon</name>
    <dbReference type="NCBI Taxonomy" id="3656"/>
    <lineage>
        <taxon>Eukaryota</taxon>
        <taxon>Viridiplantae</taxon>
        <taxon>Streptophyta</taxon>
        <taxon>Embryophyta</taxon>
        <taxon>Tracheophyta</taxon>
        <taxon>Spermatophyta</taxon>
        <taxon>Magnoliopsida</taxon>
        <taxon>eudicotyledons</taxon>
        <taxon>Gunneridae</taxon>
        <taxon>Pentapetalae</taxon>
        <taxon>rosids</taxon>
        <taxon>fabids</taxon>
        <taxon>Cucurbitales</taxon>
        <taxon>Cucurbitaceae</taxon>
        <taxon>Benincaseae</taxon>
        <taxon>Cucumis</taxon>
    </lineage>
</organism>
<dbReference type="PANTHER" id="PTHR43768">
    <property type="entry name" value="TREHALOSE 6-PHOSPHATE PHOSPHATASE"/>
    <property type="match status" value="1"/>
</dbReference>
<evidence type="ECO:0000256" key="3">
    <source>
        <dbReference type="ARBA" id="ARBA00022801"/>
    </source>
</evidence>
<evidence type="ECO:0000313" key="5">
    <source>
        <dbReference type="EnsemblPlants" id="MELO3C035085.2.1"/>
    </source>
</evidence>
<dbReference type="InterPro" id="IPR003337">
    <property type="entry name" value="Trehalose_PPase"/>
</dbReference>
<evidence type="ECO:0000256" key="1">
    <source>
        <dbReference type="ARBA" id="ARBA00000500"/>
    </source>
</evidence>
<evidence type="ECO:0000256" key="2">
    <source>
        <dbReference type="ARBA" id="ARBA00001968"/>
    </source>
</evidence>
<dbReference type="EnsemblPlants" id="MELO3C035085.2.1">
    <property type="protein sequence ID" value="MELO3C035085.2.1"/>
    <property type="gene ID" value="MELO3C035085.2"/>
</dbReference>
<dbReference type="Gramene" id="MELO3C035085.2.1">
    <property type="protein sequence ID" value="MELO3C035085.2.1"/>
    <property type="gene ID" value="MELO3C035085.2"/>
</dbReference>
<sequence>MKAVFIPRVNDELDTQNFEKFEEVYKELVEKTKSTPRAKVENNKFCLSMHYRCVEEKVVESKFVFEAKFIQVIEFQASLSKLIKEQLYKA</sequence>
<proteinExistence type="predicted"/>
<protein>
    <submittedName>
        <fullName evidence="5">Uncharacterized protein</fullName>
    </submittedName>
</protein>
<evidence type="ECO:0000256" key="4">
    <source>
        <dbReference type="ARBA" id="ARBA00025274"/>
    </source>
</evidence>
<dbReference type="GO" id="GO:0004805">
    <property type="term" value="F:trehalose-phosphatase activity"/>
    <property type="evidence" value="ECO:0007669"/>
    <property type="project" value="UniProtKB-EC"/>
</dbReference>
<comment type="function">
    <text evidence="4">Removes the phosphate from trehalose 6-phosphate to produce free trehalose. Trehalose accumulation in plant may improve abiotic stress tolerance.</text>
</comment>
<dbReference type="FunFam" id="3.30.200.20:FF:000063">
    <property type="entry name" value="Non-specific serine/threonine protein kinase"/>
    <property type="match status" value="1"/>
</dbReference>
<reference evidence="5" key="1">
    <citation type="submission" date="2023-03" db="UniProtKB">
        <authorList>
            <consortium name="EnsemblPlants"/>
        </authorList>
    </citation>
    <scope>IDENTIFICATION</scope>
</reference>
<dbReference type="InterPro" id="IPR044651">
    <property type="entry name" value="OTSB-like"/>
</dbReference>
<comment type="cofactor">
    <cofactor evidence="2">
        <name>a divalent metal cation</name>
        <dbReference type="ChEBI" id="CHEBI:60240"/>
    </cofactor>
</comment>
<name>A0A9I9EKK6_CUCME</name>
<dbReference type="Pfam" id="PF02358">
    <property type="entry name" value="Trehalose_PPase"/>
    <property type="match status" value="1"/>
</dbReference>
<dbReference type="GO" id="GO:0005992">
    <property type="term" value="P:trehalose biosynthetic process"/>
    <property type="evidence" value="ECO:0007669"/>
    <property type="project" value="InterPro"/>
</dbReference>
<accession>A0A9I9EKK6</accession>